<organism evidence="1 2">
    <name type="scientific">Plantactinospora endophytica</name>
    <dbReference type="NCBI Taxonomy" id="673535"/>
    <lineage>
        <taxon>Bacteria</taxon>
        <taxon>Bacillati</taxon>
        <taxon>Actinomycetota</taxon>
        <taxon>Actinomycetes</taxon>
        <taxon>Micromonosporales</taxon>
        <taxon>Micromonosporaceae</taxon>
        <taxon>Plantactinospora</taxon>
    </lineage>
</organism>
<reference evidence="1 2" key="1">
    <citation type="submission" date="2021-01" db="EMBL/GenBank/DDBJ databases">
        <title>Whole genome shotgun sequence of Plantactinospora endophytica NBRC 110450.</title>
        <authorList>
            <person name="Komaki H."/>
            <person name="Tamura T."/>
        </authorList>
    </citation>
    <scope>NUCLEOTIDE SEQUENCE [LARGE SCALE GENOMIC DNA]</scope>
    <source>
        <strain evidence="1 2">NBRC 110450</strain>
    </source>
</reference>
<protein>
    <submittedName>
        <fullName evidence="1">Uncharacterized protein</fullName>
    </submittedName>
</protein>
<proteinExistence type="predicted"/>
<sequence>MNELLERVIAAHGGMDRWNELASVSARVLGGGALWPLKGQEGILDDVVTRAELHRQYAGSTPFGAPGLRSAVSPDRAAIETDTGEVVDERLHPRNAFAGHEISTPWDRLHLAYFNGYAMWNYLTEPFLLAGPGFQVEELKPHHEDGEVWRTLEVTFPDNVATHSRKQTYYVDDAGHIRRHDYVSEIVGPNTPVAANYSSDHQEFDGILIPTRRLVYLTDPDGNAVKDTVTVSIELRDITFTKE</sequence>
<dbReference type="EMBL" id="BONW01000007">
    <property type="protein sequence ID" value="GIG86963.1"/>
    <property type="molecule type" value="Genomic_DNA"/>
</dbReference>
<evidence type="ECO:0000313" key="2">
    <source>
        <dbReference type="Proteomes" id="UP000646749"/>
    </source>
</evidence>
<accession>A0ABQ4DX01</accession>
<comment type="caution">
    <text evidence="1">The sequence shown here is derived from an EMBL/GenBank/DDBJ whole genome shotgun (WGS) entry which is preliminary data.</text>
</comment>
<name>A0ABQ4DX01_9ACTN</name>
<gene>
    <name evidence="1" type="ORF">Pen02_18990</name>
</gene>
<evidence type="ECO:0000313" key="1">
    <source>
        <dbReference type="EMBL" id="GIG86963.1"/>
    </source>
</evidence>
<dbReference type="Proteomes" id="UP000646749">
    <property type="component" value="Unassembled WGS sequence"/>
</dbReference>
<keyword evidence="2" id="KW-1185">Reference proteome</keyword>